<keyword evidence="1" id="KW-0175">Coiled coil</keyword>
<feature type="transmembrane region" description="Helical" evidence="2">
    <location>
        <begin position="21"/>
        <end position="39"/>
    </location>
</feature>
<keyword evidence="2" id="KW-0472">Membrane</keyword>
<name>A0A4R6U370_9GAMM</name>
<reference evidence="3 4" key="1">
    <citation type="submission" date="2019-03" db="EMBL/GenBank/DDBJ databases">
        <title>Genomic Encyclopedia of Type Strains, Phase IV (KMG-IV): sequencing the most valuable type-strain genomes for metagenomic binning, comparative biology and taxonomic classification.</title>
        <authorList>
            <person name="Goeker M."/>
        </authorList>
    </citation>
    <scope>NUCLEOTIDE SEQUENCE [LARGE SCALE GENOMIC DNA]</scope>
    <source>
        <strain evidence="3 4">DSM 28679</strain>
    </source>
</reference>
<dbReference type="InterPro" id="IPR050445">
    <property type="entry name" value="Bact_polysacc_biosynth/exp"/>
</dbReference>
<dbReference type="PANTHER" id="PTHR32309">
    <property type="entry name" value="TYROSINE-PROTEIN KINASE"/>
    <property type="match status" value="1"/>
</dbReference>
<feature type="coiled-coil region" evidence="1">
    <location>
        <begin position="358"/>
        <end position="399"/>
    </location>
</feature>
<dbReference type="GO" id="GO:0004713">
    <property type="term" value="F:protein tyrosine kinase activity"/>
    <property type="evidence" value="ECO:0007669"/>
    <property type="project" value="TreeGrafter"/>
</dbReference>
<keyword evidence="2" id="KW-0812">Transmembrane</keyword>
<organism evidence="3 4">
    <name type="scientific">Thiopseudomonas denitrificans</name>
    <dbReference type="NCBI Taxonomy" id="1501432"/>
    <lineage>
        <taxon>Bacteria</taxon>
        <taxon>Pseudomonadati</taxon>
        <taxon>Pseudomonadota</taxon>
        <taxon>Gammaproteobacteria</taxon>
        <taxon>Pseudomonadales</taxon>
        <taxon>Pseudomonadaceae</taxon>
        <taxon>Thiopseudomonas</taxon>
    </lineage>
</organism>
<dbReference type="GO" id="GO:0005886">
    <property type="term" value="C:plasma membrane"/>
    <property type="evidence" value="ECO:0007669"/>
    <property type="project" value="TreeGrafter"/>
</dbReference>
<sequence length="663" mass="74737">MIEIRSFRDLLRLFFIFRREARTAFLVTLVIVVLGAFLLPSKYEANARLLVKPGRDNSTMPIEVSNRQALISPSTQRDPVVDEEKLLTGKGLARLLARDVLAELDKYEPEGTWEAFKYKLKQVAGSAKEGVRNLLVLAQILEPKPVEERLAERLLKGFTVSHDTGSNVMELRLVWGNPRLAGYILERWVDLYLEERTRSLGRTSLQGFYERELARQDEHIKQLKAQLQEHYRGINSAGVRERIEHLMDQTHRLRDLRMEKTNEMAGLTRLIAEATNQIGQHPGEVVVERELSLNPTQLDLKLKLNRLQEERTAMLRTYLEDAPQIRRLDESIASMRKLVAGEAERLERSQNRAPNSLVVNIRQEMLDAGLRLERLKQEVEDIDQQLQTLAEERNATLAKEPEITRLAMQLETAEKSYVLYSDSLEQARIDKALDDSLISNISIVERANSSAGRIFPKTLVLLLLAVPFAASCGLLTIYLCYLIDQRIHDGSKLEERFGVPVWGVLPELDNPQRSSAVFEAGLYRILSMLSLQQLREQGGSLAVASAHAGTGSRFVIERLKELLKTQGLEVLDEVPRGQLQPGQIAVVDAGSLVENPEALLVMNNVQKRVVMIRARRTTVPMLGNALSVLSTAFGKVDGVVLNGRQYEVPASVLKRFEGARGSV</sequence>
<evidence type="ECO:0000256" key="2">
    <source>
        <dbReference type="SAM" id="Phobius"/>
    </source>
</evidence>
<keyword evidence="2" id="KW-1133">Transmembrane helix</keyword>
<dbReference type="RefSeq" id="WP_101495684.1">
    <property type="nucleotide sequence ID" value="NZ_LNJZ01000002.1"/>
</dbReference>
<gene>
    <name evidence="3" type="ORF">DFQ45_10759</name>
</gene>
<keyword evidence="4" id="KW-1185">Reference proteome</keyword>
<evidence type="ECO:0000313" key="3">
    <source>
        <dbReference type="EMBL" id="TDQ37554.1"/>
    </source>
</evidence>
<dbReference type="OrthoDB" id="6032174at2"/>
<comment type="caution">
    <text evidence="3">The sequence shown here is derived from an EMBL/GenBank/DDBJ whole genome shotgun (WGS) entry which is preliminary data.</text>
</comment>
<dbReference type="Proteomes" id="UP000294575">
    <property type="component" value="Unassembled WGS sequence"/>
</dbReference>
<dbReference type="AlphaFoldDB" id="A0A4R6U370"/>
<feature type="transmembrane region" description="Helical" evidence="2">
    <location>
        <begin position="459"/>
        <end position="483"/>
    </location>
</feature>
<protein>
    <submittedName>
        <fullName evidence="3">Uncharacterized protein involved in exopolysaccharide biosynthesis</fullName>
    </submittedName>
</protein>
<evidence type="ECO:0000256" key="1">
    <source>
        <dbReference type="SAM" id="Coils"/>
    </source>
</evidence>
<dbReference type="PANTHER" id="PTHR32309:SF13">
    <property type="entry name" value="FERRIC ENTEROBACTIN TRANSPORT PROTEIN FEPE"/>
    <property type="match status" value="1"/>
</dbReference>
<accession>A0A4R6U370</accession>
<dbReference type="EMBL" id="SNYK01000007">
    <property type="protein sequence ID" value="TDQ37554.1"/>
    <property type="molecule type" value="Genomic_DNA"/>
</dbReference>
<proteinExistence type="predicted"/>
<evidence type="ECO:0000313" key="4">
    <source>
        <dbReference type="Proteomes" id="UP000294575"/>
    </source>
</evidence>